<evidence type="ECO:0000259" key="6">
    <source>
        <dbReference type="PROSITE" id="PS51350"/>
    </source>
</evidence>
<accession>A0A261G2G4</accession>
<dbReference type="NCBIfam" id="TIGR01003">
    <property type="entry name" value="PTS_HPr_family"/>
    <property type="match status" value="1"/>
</dbReference>
<comment type="subcellular location">
    <subcellularLocation>
        <location evidence="2">Cytoplasm</location>
    </subcellularLocation>
</comment>
<evidence type="ECO:0000313" key="8">
    <source>
        <dbReference type="Proteomes" id="UP000216074"/>
    </source>
</evidence>
<proteinExistence type="predicted"/>
<dbReference type="EMBL" id="MWWY01000013">
    <property type="protein sequence ID" value="OZG65363.1"/>
    <property type="molecule type" value="Genomic_DNA"/>
</dbReference>
<name>A0A261G2G4_9BIFI</name>
<dbReference type="PRINTS" id="PR00107">
    <property type="entry name" value="PHOSPHOCPHPR"/>
</dbReference>
<dbReference type="InterPro" id="IPR035895">
    <property type="entry name" value="HPr-like_sf"/>
</dbReference>
<evidence type="ECO:0000256" key="1">
    <source>
        <dbReference type="ARBA" id="ARBA00003681"/>
    </source>
</evidence>
<dbReference type="GO" id="GO:0005737">
    <property type="term" value="C:cytoplasm"/>
    <property type="evidence" value="ECO:0007669"/>
    <property type="project" value="UniProtKB-SubCell"/>
</dbReference>
<dbReference type="RefSeq" id="WP_094729309.1">
    <property type="nucleotide sequence ID" value="NZ_MWWY01000013.1"/>
</dbReference>
<organism evidence="7 8">
    <name type="scientific">Bifidobacterium hapali</name>
    <dbReference type="NCBI Taxonomy" id="1630172"/>
    <lineage>
        <taxon>Bacteria</taxon>
        <taxon>Bacillati</taxon>
        <taxon>Actinomycetota</taxon>
        <taxon>Actinomycetes</taxon>
        <taxon>Bifidobacteriales</taxon>
        <taxon>Bifidobacteriaceae</taxon>
        <taxon>Bifidobacterium</taxon>
    </lineage>
</organism>
<keyword evidence="4" id="KW-0963">Cytoplasm</keyword>
<keyword evidence="7" id="KW-0808">Transferase</keyword>
<dbReference type="GO" id="GO:0009401">
    <property type="term" value="P:phosphoenolpyruvate-dependent sugar phosphotransferase system"/>
    <property type="evidence" value="ECO:0007669"/>
    <property type="project" value="UniProtKB-KW"/>
</dbReference>
<dbReference type="AlphaFoldDB" id="A0A261G2G4"/>
<dbReference type="InterPro" id="IPR000032">
    <property type="entry name" value="HPr-like"/>
</dbReference>
<dbReference type="Gene3D" id="3.30.1340.10">
    <property type="entry name" value="HPr-like"/>
    <property type="match status" value="1"/>
</dbReference>
<dbReference type="PROSITE" id="PS00369">
    <property type="entry name" value="PTS_HPR_HIS"/>
    <property type="match status" value="1"/>
</dbReference>
<keyword evidence="8" id="KW-1185">Reference proteome</keyword>
<evidence type="ECO:0000313" key="7">
    <source>
        <dbReference type="EMBL" id="OZG65363.1"/>
    </source>
</evidence>
<evidence type="ECO:0000256" key="2">
    <source>
        <dbReference type="ARBA" id="ARBA00004496"/>
    </source>
</evidence>
<evidence type="ECO:0000256" key="5">
    <source>
        <dbReference type="ARBA" id="ARBA00022683"/>
    </source>
</evidence>
<comment type="caution">
    <text evidence="7">The sequence shown here is derived from an EMBL/GenBank/DDBJ whole genome shotgun (WGS) entry which is preliminary data.</text>
</comment>
<feature type="domain" description="HPr" evidence="6">
    <location>
        <begin position="1"/>
        <end position="90"/>
    </location>
</feature>
<dbReference type="CDD" id="cd00367">
    <property type="entry name" value="PTS-HPr_like"/>
    <property type="match status" value="1"/>
</dbReference>
<keyword evidence="5" id="KW-0598">Phosphotransferase system</keyword>
<reference evidence="7 8" key="1">
    <citation type="journal article" date="2017" name="BMC Genomics">
        <title>Comparative genomic and phylogenomic analyses of the Bifidobacteriaceae family.</title>
        <authorList>
            <person name="Lugli G.A."/>
            <person name="Milani C."/>
            <person name="Turroni F."/>
            <person name="Duranti S."/>
            <person name="Mancabelli L."/>
            <person name="Mangifesta M."/>
            <person name="Ferrario C."/>
            <person name="Modesto M."/>
            <person name="Mattarelli P."/>
            <person name="Jiri K."/>
            <person name="van Sinderen D."/>
            <person name="Ventura M."/>
        </authorList>
    </citation>
    <scope>NUCLEOTIDE SEQUENCE [LARGE SCALE GENOMIC DNA]</scope>
    <source>
        <strain evidence="7 8">DSM 100202</strain>
    </source>
</reference>
<dbReference type="Proteomes" id="UP000216074">
    <property type="component" value="Unassembled WGS sequence"/>
</dbReference>
<evidence type="ECO:0000256" key="4">
    <source>
        <dbReference type="ARBA" id="ARBA00022490"/>
    </source>
</evidence>
<dbReference type="SUPFAM" id="SSF55594">
    <property type="entry name" value="HPr-like"/>
    <property type="match status" value="1"/>
</dbReference>
<dbReference type="PANTHER" id="PTHR33705">
    <property type="entry name" value="PHOSPHOCARRIER PROTEIN HPR"/>
    <property type="match status" value="1"/>
</dbReference>
<dbReference type="PANTHER" id="PTHR33705:SF2">
    <property type="entry name" value="PHOSPHOCARRIER PROTEIN NPR"/>
    <property type="match status" value="1"/>
</dbReference>
<gene>
    <name evidence="7" type="ORF">BHAP_0641</name>
</gene>
<evidence type="ECO:0000256" key="3">
    <source>
        <dbReference type="ARBA" id="ARBA00020422"/>
    </source>
</evidence>
<sequence length="90" mass="9288">MITRTAVIGASVGLHARPAALFAQAVDDKGLDVTLHFDGEEADAASALEIMTLGVKGGDTVTLTCDEDGAEAEAAMDELAELLTRDLDAE</sequence>
<dbReference type="PROSITE" id="PS51350">
    <property type="entry name" value="PTS_HPR_DOM"/>
    <property type="match status" value="1"/>
</dbReference>
<dbReference type="InterPro" id="IPR050399">
    <property type="entry name" value="HPr"/>
</dbReference>
<dbReference type="InterPro" id="IPR001020">
    <property type="entry name" value="PTS_HPr_His_P_site"/>
</dbReference>
<protein>
    <recommendedName>
        <fullName evidence="3">Phosphocarrier protein HPr</fullName>
    </recommendedName>
</protein>
<comment type="function">
    <text evidence="1">General (non sugar-specific) component of the phosphoenolpyruvate-dependent sugar phosphotransferase system (sugar PTS). This major carbohydrate active-transport system catalyzes the phosphorylation of incoming sugar substrates concomitantly with their translocation across the cell membrane. The phosphoryl group from phosphoenolpyruvate (PEP) is transferred to the phosphoryl carrier protein HPr by enzyme I. Phospho-HPr then transfers it to the PTS EIIA domain.</text>
</comment>
<dbReference type="OrthoDB" id="9809047at2"/>
<dbReference type="GO" id="GO:0016740">
    <property type="term" value="F:transferase activity"/>
    <property type="evidence" value="ECO:0007669"/>
    <property type="project" value="UniProtKB-KW"/>
</dbReference>
<dbReference type="Pfam" id="PF00381">
    <property type="entry name" value="PTS-HPr"/>
    <property type="match status" value="1"/>
</dbReference>